<evidence type="ECO:0000313" key="1">
    <source>
        <dbReference type="Proteomes" id="UP000887576"/>
    </source>
</evidence>
<dbReference type="Proteomes" id="UP000887576">
    <property type="component" value="Unplaced"/>
</dbReference>
<sequence>MLRMNANKIDFTKLLFSGVKLKKTGPNASTSNDNSELRLRVLPSKYVDEDSDEDVVEEPDDSSEIKLFSTVIKTNPKVKSRPKISDKLKKEQYFDEVRKLNRIFVWGEDIPSPIINFSDLACPPALLDNLKEFHINEPTPIQMQAIPLMFQHRDLLASAPTGSGKTLAFVLPLLKEIFDEVRKLNRIFVWGEDIPSPIINFSDLACPPALLDNLKEFHINEPTPIQMQAIPLMFQHRDLLASAPTGSGKTLAFVLPLLKEIVGNPTSKLFALILEPTRVLAKQVYVQFVKYCQNMDVKYAFFDNGSFPLDAQIVVTTPSRLIDACEKNKKIAERLSELHWIVVDESDRLFNNEDDSVDFPLILGKIFELADGNHTRKAFFSATFSPYVESWCQDNLTNVAMLCIGEKNVSNSTIVQKLVYAGSESGKVSSVKAIIHNGFEPPALIFVHDKIRAGQLYAELVESFPNIPIAMLTSEVPDKKKDKILEEVRAMTTFVLICTELIGRGIDLPTVNLVINFDLPTSIVNYIHRVGRTGRAGRVGTAITYFTESDLKFIRPIATVIHQAGFEVPEYTLSLEKPNAHLENKLKTTKRKRFATLGKWNKVRNKKVKNGEILAEFRIAKSKFIDGDTGGDRVKSEKRVKYIPPKKIDLNKDRQMKSIKKNKFVKKKAKKI</sequence>
<name>A0AC34QWE7_9BILA</name>
<reference evidence="2" key="1">
    <citation type="submission" date="2022-11" db="UniProtKB">
        <authorList>
            <consortium name="WormBaseParasite"/>
        </authorList>
    </citation>
    <scope>IDENTIFICATION</scope>
</reference>
<dbReference type="WBParaSite" id="JU765_v2.g20090.t1">
    <property type="protein sequence ID" value="JU765_v2.g20090.t1"/>
    <property type="gene ID" value="JU765_v2.g20090"/>
</dbReference>
<proteinExistence type="predicted"/>
<evidence type="ECO:0000313" key="2">
    <source>
        <dbReference type="WBParaSite" id="JU765_v2.g20090.t1"/>
    </source>
</evidence>
<protein>
    <submittedName>
        <fullName evidence="2">ATP-dependent RNA helicase</fullName>
    </submittedName>
</protein>
<accession>A0AC34QWE7</accession>
<organism evidence="1 2">
    <name type="scientific">Panagrolaimus sp. JU765</name>
    <dbReference type="NCBI Taxonomy" id="591449"/>
    <lineage>
        <taxon>Eukaryota</taxon>
        <taxon>Metazoa</taxon>
        <taxon>Ecdysozoa</taxon>
        <taxon>Nematoda</taxon>
        <taxon>Chromadorea</taxon>
        <taxon>Rhabditida</taxon>
        <taxon>Tylenchina</taxon>
        <taxon>Panagrolaimomorpha</taxon>
        <taxon>Panagrolaimoidea</taxon>
        <taxon>Panagrolaimidae</taxon>
        <taxon>Panagrolaimus</taxon>
    </lineage>
</organism>